<dbReference type="InterPro" id="IPR056620">
    <property type="entry name" value="HTH_next_PIN-TPR-GreABC"/>
</dbReference>
<dbReference type="Gene3D" id="3.40.50.1820">
    <property type="entry name" value="alpha/beta hydrolase"/>
    <property type="match status" value="1"/>
</dbReference>
<proteinExistence type="predicted"/>
<dbReference type="Pfam" id="PF24407">
    <property type="entry name" value="HTH_upst_double_PIN"/>
    <property type="match status" value="1"/>
</dbReference>
<evidence type="ECO:0000313" key="7">
    <source>
        <dbReference type="Proteomes" id="UP001388366"/>
    </source>
</evidence>
<organism evidence="6 7">
    <name type="scientific">Pseudoalteromonas neustonica</name>
    <dbReference type="NCBI Taxonomy" id="1840331"/>
    <lineage>
        <taxon>Bacteria</taxon>
        <taxon>Pseudomonadati</taxon>
        <taxon>Pseudomonadota</taxon>
        <taxon>Gammaproteobacteria</taxon>
        <taxon>Alteromonadales</taxon>
        <taxon>Pseudoalteromonadaceae</taxon>
        <taxon>Pseudoalteromonas</taxon>
    </lineage>
</organism>
<comment type="subcellular location">
    <subcellularLocation>
        <location evidence="1">Endoplasmic reticulum</location>
    </subcellularLocation>
    <subcellularLocation>
        <location evidence="2">Membrane</location>
    </subcellularLocation>
</comment>
<protein>
    <recommendedName>
        <fullName evidence="5">HTH domain-containing protein</fullName>
    </recommendedName>
</protein>
<evidence type="ECO:0000256" key="4">
    <source>
        <dbReference type="ARBA" id="ARBA00023136"/>
    </source>
</evidence>
<sequence>MASLKTLYKSTDAPTKHVIFVHGLDGHAIDTWKSNDDTLWPVWIGEDQENTFVWSVDYDAKKFGNDSMHLVRRGSNIFELLLTFPELKDGEIILVGHSFGGLVIKQLLRHASGQRSERKDVSSFLIRVKKIVFLGTPHTGSSLATLSDKARIVLTNSGVTQSLKKNDPHLVGLKSWYKNWSADHGVQNLALMEDRPTTYGRWIFKKSVWVVEPDSADPGVKEDPIMVDADHYSICKPDTKQSEVYRHISSFIEKKNEFISQQERIELKVDGLSCELKNVNRAVTELDHFSSTQVFPTEILDTELNQQLNRIIKYRFFNFFQTKELSIELGRKLLDDGMFAKTSVKLRSRACAWIARLLCFEQSESVLVSDLIEKSKQLYYLDEQSIAYAFINSNEENVQECIASLLENISSERLSAAFMLLNKYDSNVALSWFEDANISIRELFVDGQISLLTLLINQQRWDQALTEVNQLIQDDLLSTTTLKYFTALILLCSSVVESARNQLLVGVPILVRNFPFKSDIDSISLRKKAVCLFRSVANELEGNDLEAVRKIASDYALWIELNDRESFSSAKVIVENIFSNEKNIDDAIRILPLIGDLDLDFSLVESEISKRITITLGNDYHAVIAKFALLLRIGEPQTVIEEIEKNMGIFLKYIELNSIYDLKVQAYNFMGKDELAQKECKALYEEGKLTKEQYDYFVSIVGFEENADKASILEDKYNQSGSLKDLSILIALLRRFKDSRLEKYQEKYFILTKNISAAEELIITYNSNGNFEKILKFISGNSELIEQSTQLQIHAAWSMYRQGKVHECREMLSKYFRKEGGNHHLIDDLEDNLNICTGDWDALVRNIELAWENRTELSPQELFRKSYLAEAVLPNRARQFVTEVVNKDPNNPDILTSAYSIATNLGLDDKEEVTNWLKKAIKLSENDGPIRKISLDEIGDIIGSNKERPNKAWELFVSGDAPSTLVASILNRTISSFYITPWLVNTNGIEVNRKRLIPAYSLNRGEVDVNPEIIALDVTSIFSLSNIRLLEQTIESFKNVIIPHSTLLSIFNDRKKTAFHQPSQIALAKSLKEDTKSFSIFKYNSVKDIELRAKVNDEAAEFISHAMEGEIDTVRFVCISTPVYVAGSLMREKFDLTLYRKCLVSCEQIIKFLYECGMIMEVEAQEKLELIESPLNIDDIDANFVPGSELYIDRLTCQTLHRVGILSILGESTLKCYISESHDIENQNLIKFEEINNKVISELDYIRRTLNKYIINGKLKLTAINYKDVHDESSYVGCVEIVTSSMPIDAIVTDERFLNKFKNIKTGFGDVPTITTWDLLHILHSKNILNDRDLFSTKIKLINRGYIFCKFNENELNKIFDASINNANGLIESAELKAIRQNMVLIKSSEFIELPRDAEWLISLMSSLSRYLKSIWDRYEDDSKCKAISNWLYHLIDYKTWAECYTNQVGEGFAQNADMLRVNSLLHSHDITRVERKKSYHNWLTTEILDNVKHSNPNLYRQLLINARHLSFEGASKIFNEIEGNCHE</sequence>
<comment type="caution">
    <text evidence="6">The sequence shown here is derived from an EMBL/GenBank/DDBJ whole genome shotgun (WGS) entry which is preliminary data.</text>
</comment>
<dbReference type="RefSeq" id="WP_342883709.1">
    <property type="nucleotide sequence ID" value="NZ_JBBMQU010000011.1"/>
</dbReference>
<dbReference type="InterPro" id="IPR052374">
    <property type="entry name" value="SERAC1"/>
</dbReference>
<evidence type="ECO:0000259" key="5">
    <source>
        <dbReference type="Pfam" id="PF24407"/>
    </source>
</evidence>
<keyword evidence="7" id="KW-1185">Reference proteome</keyword>
<dbReference type="PANTHER" id="PTHR48182:SF2">
    <property type="entry name" value="PROTEIN SERAC1"/>
    <property type="match status" value="1"/>
</dbReference>
<name>A0ABU9U0X9_9GAMM</name>
<keyword evidence="3" id="KW-0256">Endoplasmic reticulum</keyword>
<dbReference type="Proteomes" id="UP001388366">
    <property type="component" value="Unassembled WGS sequence"/>
</dbReference>
<dbReference type="EMBL" id="JBBMQU010000011">
    <property type="protein sequence ID" value="MEM5550674.1"/>
    <property type="molecule type" value="Genomic_DNA"/>
</dbReference>
<keyword evidence="4" id="KW-0472">Membrane</keyword>
<accession>A0ABU9U0X9</accession>
<dbReference type="PANTHER" id="PTHR48182">
    <property type="entry name" value="PROTEIN SERAC1"/>
    <property type="match status" value="1"/>
</dbReference>
<evidence type="ECO:0000256" key="3">
    <source>
        <dbReference type="ARBA" id="ARBA00022824"/>
    </source>
</evidence>
<feature type="domain" description="HTH" evidence="5">
    <location>
        <begin position="936"/>
        <end position="1004"/>
    </location>
</feature>
<evidence type="ECO:0000256" key="2">
    <source>
        <dbReference type="ARBA" id="ARBA00004370"/>
    </source>
</evidence>
<evidence type="ECO:0000313" key="6">
    <source>
        <dbReference type="EMBL" id="MEM5550674.1"/>
    </source>
</evidence>
<dbReference type="SUPFAM" id="SSF53474">
    <property type="entry name" value="alpha/beta-Hydrolases"/>
    <property type="match status" value="1"/>
</dbReference>
<dbReference type="InterPro" id="IPR029058">
    <property type="entry name" value="AB_hydrolase_fold"/>
</dbReference>
<gene>
    <name evidence="6" type="ORF">WNY63_08030</name>
</gene>
<evidence type="ECO:0000256" key="1">
    <source>
        <dbReference type="ARBA" id="ARBA00004240"/>
    </source>
</evidence>
<reference evidence="6 7" key="1">
    <citation type="submission" date="2024-03" db="EMBL/GenBank/DDBJ databases">
        <title>Community enrichment and isolation of bacterial strains for fucoidan degradation.</title>
        <authorList>
            <person name="Sichert A."/>
        </authorList>
    </citation>
    <scope>NUCLEOTIDE SEQUENCE [LARGE SCALE GENOMIC DNA]</scope>
    <source>
        <strain evidence="6 7">AS81</strain>
    </source>
</reference>